<evidence type="ECO:0000313" key="3">
    <source>
        <dbReference type="Proteomes" id="UP000755667"/>
    </source>
</evidence>
<dbReference type="EMBL" id="JAFBXF010000010">
    <property type="protein sequence ID" value="MBM2418297.1"/>
    <property type="molecule type" value="Genomic_DNA"/>
</dbReference>
<evidence type="ECO:0000313" key="2">
    <source>
        <dbReference type="EMBL" id="MBM2418297.1"/>
    </source>
</evidence>
<proteinExistence type="predicted"/>
<dbReference type="Proteomes" id="UP000755667">
    <property type="component" value="Unassembled WGS sequence"/>
</dbReference>
<organism evidence="1 3">
    <name type="scientific">Marivita cryptomonadis</name>
    <dbReference type="NCBI Taxonomy" id="505252"/>
    <lineage>
        <taxon>Bacteria</taxon>
        <taxon>Pseudomonadati</taxon>
        <taxon>Pseudomonadota</taxon>
        <taxon>Alphaproteobacteria</taxon>
        <taxon>Rhodobacterales</taxon>
        <taxon>Roseobacteraceae</taxon>
        <taxon>Marivita</taxon>
    </lineage>
</organism>
<keyword evidence="4" id="KW-1185">Reference proteome</keyword>
<dbReference type="Proteomes" id="UP000809440">
    <property type="component" value="Unassembled WGS sequence"/>
</dbReference>
<reference evidence="1 4" key="1">
    <citation type="submission" date="2021-01" db="EMBL/GenBank/DDBJ databases">
        <title>Diatom-associated Roseobacters Show Island Model of Population Structure.</title>
        <authorList>
            <person name="Qu L."/>
            <person name="Feng X."/>
            <person name="Chen Y."/>
            <person name="Li L."/>
            <person name="Wang X."/>
            <person name="Hu Z."/>
            <person name="Wang H."/>
            <person name="Luo H."/>
        </authorList>
    </citation>
    <scope>NUCLEOTIDE SEQUENCE</scope>
    <source>
        <strain evidence="2 4">CC28-63</strain>
        <strain evidence="1">CC28-69</strain>
    </source>
</reference>
<accession>A0A9Q2NWV1</accession>
<comment type="caution">
    <text evidence="1">The sequence shown here is derived from an EMBL/GenBank/DDBJ whole genome shotgun (WGS) entry which is preliminary data.</text>
</comment>
<sequence length="104" mass="11617">MSAQPITPAFIGPRFPSFYSECAYLDGAHGLPADSYTRHGQPEPIGMRWYLAGQMSRITPSSVQRISRLYEVWVGYNPIKECGLTAYEALQTLREYRAEAGAAQ</sequence>
<dbReference type="AlphaFoldDB" id="A0A9Q2NWV1"/>
<gene>
    <name evidence="1" type="ORF">JQX41_15030</name>
    <name evidence="2" type="ORF">JQX48_15040</name>
</gene>
<evidence type="ECO:0000313" key="4">
    <source>
        <dbReference type="Proteomes" id="UP000809440"/>
    </source>
</evidence>
<dbReference type="EMBL" id="JAFBXE010000010">
    <property type="protein sequence ID" value="MBM2413628.1"/>
    <property type="molecule type" value="Genomic_DNA"/>
</dbReference>
<name>A0A9Q2NWV1_9RHOB</name>
<dbReference type="RefSeq" id="WP_138487938.1">
    <property type="nucleotide sequence ID" value="NZ_JAFBWU010000010.1"/>
</dbReference>
<evidence type="ECO:0000313" key="1">
    <source>
        <dbReference type="EMBL" id="MBM2413628.1"/>
    </source>
</evidence>
<protein>
    <submittedName>
        <fullName evidence="1">Uncharacterized protein</fullName>
    </submittedName>
</protein>